<gene>
    <name evidence="4" type="primary">nac</name>
    <name evidence="7" type="ORF">APZ16_04215</name>
</gene>
<sequence>MFPKKIDRRQMERVMRQMGVKMQELDGVQEVVIKLADREIVIPEAQVTLTEMAGQRSYQVVGREIERRPAPEIGEEDIRLVMEQAGVNRETATRALQETNGDIAEAIVKLKGKP</sequence>
<dbReference type="Proteomes" id="UP000074294">
    <property type="component" value="Unassembled WGS sequence"/>
</dbReference>
<evidence type="ECO:0000256" key="1">
    <source>
        <dbReference type="ARBA" id="ARBA00022448"/>
    </source>
</evidence>
<dbReference type="Pfam" id="PF19026">
    <property type="entry name" value="UBA_HYPK"/>
    <property type="match status" value="1"/>
</dbReference>
<dbReference type="Gene3D" id="2.20.70.30">
    <property type="entry name" value="Nascent polypeptide-associated complex domain"/>
    <property type="match status" value="1"/>
</dbReference>
<evidence type="ECO:0000259" key="6">
    <source>
        <dbReference type="PROSITE" id="PS51151"/>
    </source>
</evidence>
<dbReference type="InterPro" id="IPR002715">
    <property type="entry name" value="Nas_poly-pep-assoc_cplx_dom"/>
</dbReference>
<reference evidence="7 8" key="1">
    <citation type="journal article" date="2016" name="Nat. Microbiol.">
        <title>Genomic inference of the metabolism of cosmopolitan subsurface Archaea, Hadesarchaea.</title>
        <authorList>
            <person name="Baker B.J."/>
            <person name="Saw J.H."/>
            <person name="Lind A.E."/>
            <person name="Lazar C.S."/>
            <person name="Hinrichs K.-U."/>
            <person name="Teske A.P."/>
            <person name="Ettema T.J."/>
        </authorList>
    </citation>
    <scope>NUCLEOTIDE SEQUENCE [LARGE SCALE GENOMIC DNA]</scope>
</reference>
<comment type="similarity">
    <text evidence="4">Belongs to the NAC-alpha family.</text>
</comment>
<dbReference type="InterPro" id="IPR038187">
    <property type="entry name" value="NAC_A/B_dom_sf"/>
</dbReference>
<feature type="domain" description="NAC-A/B" evidence="6">
    <location>
        <begin position="5"/>
        <end position="73"/>
    </location>
</feature>
<dbReference type="AlphaFoldDB" id="A0A147K120"/>
<keyword evidence="2 4" id="KW-0694">RNA-binding</keyword>
<comment type="caution">
    <text evidence="7">The sequence shown here is derived from an EMBL/GenBank/DDBJ whole genome shotgun (WGS) entry which is preliminary data.</text>
</comment>
<proteinExistence type="inferred from homology"/>
<dbReference type="Pfam" id="PF01849">
    <property type="entry name" value="NAC"/>
    <property type="match status" value="1"/>
</dbReference>
<comment type="subunit">
    <text evidence="4">Homodimer. Interacts with the ribosome. Binds ribosomal RNA.</text>
</comment>
<dbReference type="GO" id="GO:0015031">
    <property type="term" value="P:protein transport"/>
    <property type="evidence" value="ECO:0007669"/>
    <property type="project" value="UniProtKB-UniRule"/>
</dbReference>
<dbReference type="InterPro" id="IPR005231">
    <property type="entry name" value="NAC_arc"/>
</dbReference>
<evidence type="ECO:0000313" key="7">
    <source>
        <dbReference type="EMBL" id="KUO42502.1"/>
    </source>
</evidence>
<dbReference type="GO" id="GO:0003723">
    <property type="term" value="F:RNA binding"/>
    <property type="evidence" value="ECO:0007669"/>
    <property type="project" value="UniProtKB-UniRule"/>
</dbReference>
<dbReference type="CDD" id="cd14359">
    <property type="entry name" value="UBA_AeNAC"/>
    <property type="match status" value="1"/>
</dbReference>
<evidence type="ECO:0000313" key="8">
    <source>
        <dbReference type="Proteomes" id="UP000074294"/>
    </source>
</evidence>
<evidence type="ECO:0000256" key="4">
    <source>
        <dbReference type="HAMAP-Rule" id="MF_00814"/>
    </source>
</evidence>
<dbReference type="SUPFAM" id="SSF46934">
    <property type="entry name" value="UBA-like"/>
    <property type="match status" value="1"/>
</dbReference>
<comment type="function">
    <text evidence="4">Contacts the emerging nascent chain on the ribosome.</text>
</comment>
<dbReference type="Gene3D" id="1.10.8.10">
    <property type="entry name" value="DNA helicase RuvA subunit, C-terminal domain"/>
    <property type="match status" value="1"/>
</dbReference>
<name>A0A147K120_HADYE</name>
<dbReference type="InterPro" id="IPR044034">
    <property type="entry name" value="NAC-like_UBA"/>
</dbReference>
<dbReference type="InterPro" id="IPR009060">
    <property type="entry name" value="UBA-like_sf"/>
</dbReference>
<accession>A0A147K120</accession>
<dbReference type="EMBL" id="LQMQ01000005">
    <property type="protein sequence ID" value="KUO42502.1"/>
    <property type="molecule type" value="Genomic_DNA"/>
</dbReference>
<evidence type="ECO:0000256" key="3">
    <source>
        <dbReference type="ARBA" id="ARBA00022927"/>
    </source>
</evidence>
<dbReference type="NCBIfam" id="TIGR00264">
    <property type="entry name" value="archaeal-type nascent polypeptide-associated complex protein"/>
    <property type="match status" value="1"/>
</dbReference>
<evidence type="ECO:0000256" key="2">
    <source>
        <dbReference type="ARBA" id="ARBA00022884"/>
    </source>
</evidence>
<dbReference type="PROSITE" id="PS51151">
    <property type="entry name" value="NAC_AB"/>
    <property type="match status" value="1"/>
</dbReference>
<organism evidence="7 8">
    <name type="scientific">Hadarchaeum yellowstonense</name>
    <dbReference type="NCBI Taxonomy" id="1776334"/>
    <lineage>
        <taxon>Archaea</taxon>
        <taxon>Methanobacteriati</taxon>
        <taxon>Candidatus Hadarchaeota</taxon>
        <taxon>Candidatus Hadarchaeia</taxon>
        <taxon>Candidatus Hadarchaeales</taxon>
        <taxon>Candidatus Hadarchaeaceae</taxon>
        <taxon>Candidatus Hadarchaeum</taxon>
    </lineage>
</organism>
<evidence type="ECO:0000256" key="5">
    <source>
        <dbReference type="NCBIfam" id="TIGR00264"/>
    </source>
</evidence>
<keyword evidence="1 4" id="KW-0813">Transport</keyword>
<dbReference type="HAMAP" id="MF_00814">
    <property type="entry name" value="NAC_arch"/>
    <property type="match status" value="1"/>
</dbReference>
<keyword evidence="3 4" id="KW-0653">Protein transport</keyword>
<dbReference type="SMART" id="SM01407">
    <property type="entry name" value="NAC"/>
    <property type="match status" value="1"/>
</dbReference>
<dbReference type="STRING" id="1776334.APZ16_04215"/>
<protein>
    <recommendedName>
        <fullName evidence="4 5">Nascent polypeptide-associated complex protein</fullName>
    </recommendedName>
</protein>